<sequence length="124" mass="13466">MGRAAGGPHMKRLALLLMLLPAQVQAQAASFEDFFGPFRAAVLAGDAKAIRAHTRLPFLFQGRMLDASGFEAAVPALFDPPTQACFRKPELVDYGGSRQIFCQGSIYIFADDGGWKFIEIGVDD</sequence>
<organism evidence="2 3">
    <name type="scientific">Sandaracinobacter neustonicus</name>
    <dbReference type="NCBI Taxonomy" id="1715348"/>
    <lineage>
        <taxon>Bacteria</taxon>
        <taxon>Pseudomonadati</taxon>
        <taxon>Pseudomonadota</taxon>
        <taxon>Alphaproteobacteria</taxon>
        <taxon>Sphingomonadales</taxon>
        <taxon>Sphingosinicellaceae</taxon>
        <taxon>Sandaracinobacter</taxon>
    </lineage>
</organism>
<dbReference type="AlphaFoldDB" id="A0A501XHP8"/>
<feature type="chain" id="PRO_5021487512" evidence="1">
    <location>
        <begin position="29"/>
        <end position="124"/>
    </location>
</feature>
<keyword evidence="1" id="KW-0732">Signal</keyword>
<gene>
    <name evidence="2" type="ORF">FJQ54_11660</name>
</gene>
<feature type="signal peptide" evidence="1">
    <location>
        <begin position="1"/>
        <end position="28"/>
    </location>
</feature>
<reference evidence="2 3" key="1">
    <citation type="submission" date="2019-06" db="EMBL/GenBank/DDBJ databases">
        <authorList>
            <person name="Lee I."/>
            <person name="Jang G.I."/>
            <person name="Hwang C.Y."/>
        </authorList>
    </citation>
    <scope>NUCLEOTIDE SEQUENCE [LARGE SCALE GENOMIC DNA]</scope>
    <source>
        <strain evidence="2 3">PAMC 28131</strain>
    </source>
</reference>
<dbReference type="OrthoDB" id="8237335at2"/>
<proteinExistence type="predicted"/>
<dbReference type="Proteomes" id="UP000319897">
    <property type="component" value="Unassembled WGS sequence"/>
</dbReference>
<evidence type="ECO:0000256" key="1">
    <source>
        <dbReference type="SAM" id="SignalP"/>
    </source>
</evidence>
<accession>A0A501XHP8</accession>
<evidence type="ECO:0000313" key="2">
    <source>
        <dbReference type="EMBL" id="TPE60066.1"/>
    </source>
</evidence>
<comment type="caution">
    <text evidence="2">The sequence shown here is derived from an EMBL/GenBank/DDBJ whole genome shotgun (WGS) entry which is preliminary data.</text>
</comment>
<name>A0A501XHP8_9SPHN</name>
<keyword evidence="3" id="KW-1185">Reference proteome</keyword>
<protein>
    <submittedName>
        <fullName evidence="2">Uncharacterized protein</fullName>
    </submittedName>
</protein>
<dbReference type="EMBL" id="VFSU01000028">
    <property type="protein sequence ID" value="TPE60066.1"/>
    <property type="molecule type" value="Genomic_DNA"/>
</dbReference>
<evidence type="ECO:0000313" key="3">
    <source>
        <dbReference type="Proteomes" id="UP000319897"/>
    </source>
</evidence>